<evidence type="ECO:0000313" key="1">
    <source>
        <dbReference type="EMBL" id="KAJ7563386.1"/>
    </source>
</evidence>
<dbReference type="EMBL" id="CM055094">
    <property type="protein sequence ID" value="KAJ7563386.1"/>
    <property type="molecule type" value="Genomic_DNA"/>
</dbReference>
<organism evidence="1 2">
    <name type="scientific">Diphasiastrum complanatum</name>
    <name type="common">Issler's clubmoss</name>
    <name type="synonym">Lycopodium complanatum</name>
    <dbReference type="NCBI Taxonomy" id="34168"/>
    <lineage>
        <taxon>Eukaryota</taxon>
        <taxon>Viridiplantae</taxon>
        <taxon>Streptophyta</taxon>
        <taxon>Embryophyta</taxon>
        <taxon>Tracheophyta</taxon>
        <taxon>Lycopodiopsida</taxon>
        <taxon>Lycopodiales</taxon>
        <taxon>Lycopodiaceae</taxon>
        <taxon>Lycopodioideae</taxon>
        <taxon>Diphasiastrum</taxon>
    </lineage>
</organism>
<gene>
    <name evidence="1" type="ORF">O6H91_03G108300</name>
</gene>
<evidence type="ECO:0000313" key="2">
    <source>
        <dbReference type="Proteomes" id="UP001162992"/>
    </source>
</evidence>
<name>A0ACC2EA58_DIPCM</name>
<sequence length="102" mass="11910">MRKIHISKDAFFDDRFDESDGIDGDGDNRRLPTILEKVEDLIPQEIEHEDYDRMDDHDRTPPIQDLRLRYLSTVAKKVKPVGSKKMVSKYSLGHFFAKKCVT</sequence>
<dbReference type="Proteomes" id="UP001162992">
    <property type="component" value="Chromosome 3"/>
</dbReference>
<protein>
    <submittedName>
        <fullName evidence="1">Uncharacterized protein</fullName>
    </submittedName>
</protein>
<reference evidence="2" key="1">
    <citation type="journal article" date="2024" name="Proc. Natl. Acad. Sci. U.S.A.">
        <title>Extraordinary preservation of gene collinearity over three hundred million years revealed in homosporous lycophytes.</title>
        <authorList>
            <person name="Li C."/>
            <person name="Wickell D."/>
            <person name="Kuo L.Y."/>
            <person name="Chen X."/>
            <person name="Nie B."/>
            <person name="Liao X."/>
            <person name="Peng D."/>
            <person name="Ji J."/>
            <person name="Jenkins J."/>
            <person name="Williams M."/>
            <person name="Shu S."/>
            <person name="Plott C."/>
            <person name="Barry K."/>
            <person name="Rajasekar S."/>
            <person name="Grimwood J."/>
            <person name="Han X."/>
            <person name="Sun S."/>
            <person name="Hou Z."/>
            <person name="He W."/>
            <person name="Dai G."/>
            <person name="Sun C."/>
            <person name="Schmutz J."/>
            <person name="Leebens-Mack J.H."/>
            <person name="Li F.W."/>
            <person name="Wang L."/>
        </authorList>
    </citation>
    <scope>NUCLEOTIDE SEQUENCE [LARGE SCALE GENOMIC DNA]</scope>
    <source>
        <strain evidence="2">cv. PW_Plant_1</strain>
    </source>
</reference>
<accession>A0ACC2EA58</accession>
<proteinExistence type="predicted"/>
<keyword evidence="2" id="KW-1185">Reference proteome</keyword>
<comment type="caution">
    <text evidence="1">The sequence shown here is derived from an EMBL/GenBank/DDBJ whole genome shotgun (WGS) entry which is preliminary data.</text>
</comment>